<evidence type="ECO:0000256" key="8">
    <source>
        <dbReference type="ARBA" id="ARBA00022839"/>
    </source>
</evidence>
<keyword evidence="4" id="KW-0698">rRNA processing</keyword>
<reference evidence="17 18" key="1">
    <citation type="submission" date="2018-04" db="EMBL/GenBank/DDBJ databases">
        <authorList>
            <person name="Vogel A."/>
        </authorList>
    </citation>
    <scope>NUCLEOTIDE SEQUENCE [LARGE SCALE GENOMIC DNA]</scope>
</reference>
<dbReference type="OrthoDB" id="372487at2759"/>
<evidence type="ECO:0000259" key="15">
    <source>
        <dbReference type="Pfam" id="PF03159"/>
    </source>
</evidence>
<feature type="domain" description="Xrn1 N-terminal" evidence="15">
    <location>
        <begin position="1"/>
        <end position="247"/>
    </location>
</feature>
<comment type="subcellular location">
    <subcellularLocation>
        <location evidence="1">Nucleus</location>
    </subcellularLocation>
</comment>
<organism evidence="17 18">
    <name type="scientific">Cuscuta campestris</name>
    <dbReference type="NCBI Taxonomy" id="132261"/>
    <lineage>
        <taxon>Eukaryota</taxon>
        <taxon>Viridiplantae</taxon>
        <taxon>Streptophyta</taxon>
        <taxon>Embryophyta</taxon>
        <taxon>Tracheophyta</taxon>
        <taxon>Spermatophyta</taxon>
        <taxon>Magnoliopsida</taxon>
        <taxon>eudicotyledons</taxon>
        <taxon>Gunneridae</taxon>
        <taxon>Pentapetalae</taxon>
        <taxon>asterids</taxon>
        <taxon>lamiids</taxon>
        <taxon>Solanales</taxon>
        <taxon>Convolvulaceae</taxon>
        <taxon>Cuscuteae</taxon>
        <taxon>Cuscuta</taxon>
        <taxon>Cuscuta subgen. Grammica</taxon>
        <taxon>Cuscuta sect. Cleistogrammica</taxon>
    </lineage>
</organism>
<dbReference type="InterPro" id="IPR017151">
    <property type="entry name" value="Xrn2/3/4"/>
</dbReference>
<feature type="domain" description="Xrn1 helical" evidence="16">
    <location>
        <begin position="306"/>
        <end position="406"/>
    </location>
</feature>
<name>A0A484MYC4_9ASTE</name>
<dbReference type="GO" id="GO:0006353">
    <property type="term" value="P:DNA-templated transcription termination"/>
    <property type="evidence" value="ECO:0007669"/>
    <property type="project" value="UniProtKB-KW"/>
</dbReference>
<evidence type="ECO:0000256" key="12">
    <source>
        <dbReference type="ARBA" id="ARBA00046137"/>
    </source>
</evidence>
<proteinExistence type="inferred from homology"/>
<dbReference type="GO" id="GO:0004534">
    <property type="term" value="F:5'-3' RNA exonuclease activity"/>
    <property type="evidence" value="ECO:0007669"/>
    <property type="project" value="UniProtKB-UniRule"/>
</dbReference>
<evidence type="ECO:0000256" key="2">
    <source>
        <dbReference type="ARBA" id="ARBA00006994"/>
    </source>
</evidence>
<keyword evidence="6 13" id="KW-0540">Nuclease</keyword>
<keyword evidence="8 13" id="KW-0269">Exonuclease</keyword>
<dbReference type="GO" id="GO:0005634">
    <property type="term" value="C:nucleus"/>
    <property type="evidence" value="ECO:0007669"/>
    <property type="project" value="UniProtKB-SubCell"/>
</dbReference>
<evidence type="ECO:0000256" key="4">
    <source>
        <dbReference type="ARBA" id="ARBA00022552"/>
    </source>
</evidence>
<dbReference type="InterPro" id="IPR004859">
    <property type="entry name" value="Xrn1_N"/>
</dbReference>
<dbReference type="FunFam" id="1.25.40.1050:FF:000002">
    <property type="entry name" value="5'-3' exoribonuclease"/>
    <property type="match status" value="1"/>
</dbReference>
<dbReference type="GO" id="GO:0006397">
    <property type="term" value="P:mRNA processing"/>
    <property type="evidence" value="ECO:0007669"/>
    <property type="project" value="UniProtKB-UniRule"/>
</dbReference>
<dbReference type="PANTHER" id="PTHR12341:SF53">
    <property type="entry name" value="5'-3' EXORIBONUCLEASE"/>
    <property type="match status" value="1"/>
</dbReference>
<dbReference type="AlphaFoldDB" id="A0A484MYC4"/>
<comment type="function">
    <text evidence="13">Possesses 5'-&gt;3' exoribonuclease activity. Acts as an endogenous post-transcriptional gene silencing (PTGS) suppressor.</text>
</comment>
<evidence type="ECO:0000313" key="17">
    <source>
        <dbReference type="EMBL" id="VFQ92814.1"/>
    </source>
</evidence>
<dbReference type="EC" id="3.1.13.-" evidence="13"/>
<protein>
    <recommendedName>
        <fullName evidence="13">5'-3' exoribonuclease</fullName>
        <ecNumber evidence="13">3.1.13.-</ecNumber>
    </recommendedName>
</protein>
<evidence type="ECO:0000256" key="13">
    <source>
        <dbReference type="PIRNR" id="PIRNR037239"/>
    </source>
</evidence>
<evidence type="ECO:0000256" key="10">
    <source>
        <dbReference type="ARBA" id="ARBA00023163"/>
    </source>
</evidence>
<keyword evidence="18" id="KW-1185">Reference proteome</keyword>
<accession>A0A484MYC4</accession>
<dbReference type="Pfam" id="PF17846">
    <property type="entry name" value="XRN_M"/>
    <property type="match status" value="2"/>
</dbReference>
<dbReference type="Gene3D" id="1.25.40.1050">
    <property type="match status" value="1"/>
</dbReference>
<dbReference type="Gene3D" id="3.40.50.12390">
    <property type="match status" value="2"/>
</dbReference>
<dbReference type="CDD" id="cd18673">
    <property type="entry name" value="PIN_XRN1-2-like"/>
    <property type="match status" value="1"/>
</dbReference>
<keyword evidence="5 13" id="KW-0507">mRNA processing</keyword>
<dbReference type="Proteomes" id="UP000595140">
    <property type="component" value="Unassembled WGS sequence"/>
</dbReference>
<keyword evidence="9" id="KW-0805">Transcription regulation</keyword>
<evidence type="ECO:0000256" key="14">
    <source>
        <dbReference type="SAM" id="MobiDB-lite"/>
    </source>
</evidence>
<evidence type="ECO:0000256" key="11">
    <source>
        <dbReference type="ARBA" id="ARBA00023242"/>
    </source>
</evidence>
<dbReference type="GO" id="GO:0000956">
    <property type="term" value="P:nuclear-transcribed mRNA catabolic process"/>
    <property type="evidence" value="ECO:0007669"/>
    <property type="project" value="TreeGrafter"/>
</dbReference>
<dbReference type="PANTHER" id="PTHR12341">
    <property type="entry name" value="5'-&gt;3' EXORIBONUCLEASE"/>
    <property type="match status" value="1"/>
</dbReference>
<evidence type="ECO:0000256" key="1">
    <source>
        <dbReference type="ARBA" id="ARBA00004123"/>
    </source>
</evidence>
<evidence type="ECO:0000256" key="9">
    <source>
        <dbReference type="ARBA" id="ARBA00023015"/>
    </source>
</evidence>
<dbReference type="GO" id="GO:0006364">
    <property type="term" value="P:rRNA processing"/>
    <property type="evidence" value="ECO:0007669"/>
    <property type="project" value="UniProtKB-KW"/>
</dbReference>
<feature type="compositionally biased region" description="Polar residues" evidence="14">
    <location>
        <begin position="401"/>
        <end position="414"/>
    </location>
</feature>
<evidence type="ECO:0000256" key="3">
    <source>
        <dbReference type="ARBA" id="ARBA00022472"/>
    </source>
</evidence>
<comment type="function">
    <text evidence="12">Possesses 5'-&gt;3' exoribonuclease activity. Required for the processing of nuclear mRNA and rRNA precursors. May promote the termination of transcription by RNA polymerase II. Essential for vegetative cell growth and chromosome segregation.</text>
</comment>
<evidence type="ECO:0000259" key="16">
    <source>
        <dbReference type="Pfam" id="PF17846"/>
    </source>
</evidence>
<evidence type="ECO:0000256" key="5">
    <source>
        <dbReference type="ARBA" id="ARBA00022664"/>
    </source>
</evidence>
<keyword evidence="3" id="KW-0806">Transcription termination</keyword>
<feature type="domain" description="Xrn1 helical" evidence="16">
    <location>
        <begin position="422"/>
        <end position="711"/>
    </location>
</feature>
<dbReference type="InterPro" id="IPR041412">
    <property type="entry name" value="Xrn1_helical"/>
</dbReference>
<evidence type="ECO:0000256" key="6">
    <source>
        <dbReference type="ARBA" id="ARBA00022722"/>
    </source>
</evidence>
<gene>
    <name evidence="17" type="ORF">CCAM_LOCUS34590</name>
</gene>
<dbReference type="InterPro" id="IPR027073">
    <property type="entry name" value="5_3_exoribonuclease"/>
</dbReference>
<sequence>MGIPSFYRWVLDRYPRCVEVAVEETPTVVNGVTVPIGITAPNPNRYEFDNLYLDMNGIVHPCFHPEGLPPPETYDAVFMAVFKYIDKIVTVIRPRKLLFMAIDGVAPRAKMNQQRARRFRAAKDAADAASGIENMKGSNGENLDARRLDSNVITPGTEFMAMLSSALQYYVRIRMNEDPGWQGIKVILSDATVPGEGEHKIVSYIRLQRNLPGFDPNTRHCLYGLDADLIMLALATHEVHFTVLREDVRKAESNNRHLKYVKPFHGSQFGEEFEKFISEQKFQLFRIWVLRGYLAHDLQIPDSAFKIDLERAIDDFVFMCLFVGNDFLPHMPSLEISEGAIDLLINVYKKEFVQMGGYLTNSVKVNLKRVEHFIQAVGSYENIIFRKRIQEKKKWGRSMQHRSTNSDPKWNPNKSPANYKAVVEHDKIKLGEDGWKERYYTEKFGVETVEDCEIVRRNTALKYAEGICWVMHYYYQGVCSWQWFYPYHYAPFASDFHGFDKLDTTFTLGKPFKPLDQLMGVLPAASAQALPLSYMKLMTDPLSPILDFYPADFELDINGKRHSWQAVCKLPFIEEYRLLSEISKLENTLTDEEKKRNILGLDMLFVHRSYPLAGRVLSFYHRNENNPMLMKTKVKRKINPNFSHGMNGYIYISDKPVCPKKIKSPINGIVDLIRNNKVICVFYKVPAFHPHITRLPDGVVLPVEAIKEHDVLPPPMLWHEITAITRQRHTRRPIPPKSISGPRLEMFAHRLVKKLVLKKQENGVPEAVLEALLTTKTSHDNEIPDDACKKRKRSSMKIKNLKKKNKKNRIHEAVKTPLTIQTCSHNEILDDDHHHVSENVVVKNQREIEVHESVQTSSLTNQTSPGSEILGDACRKMKCSTVERKEKCKTKKQKVGVQNAVPATSALLVNLVVNKQQENEVHEAVQTPLTKKACPNNDILDDHHRCLVSGNLSAKQQSEIHEAVEAAPLTNPTSQGNEIVNDDHSLASENVAKNQRENDVRDAVHVAPLTNQTFPDNKIIDDVHQLVLDNVVKKQQEIGVHETLKAVPLRNQACPENEILDD</sequence>
<comment type="similarity">
    <text evidence="2 13">Belongs to the 5'-3' exonuclease family. XRN2/RAT1 subfamily.</text>
</comment>
<evidence type="ECO:0000313" key="18">
    <source>
        <dbReference type="Proteomes" id="UP000595140"/>
    </source>
</evidence>
<evidence type="ECO:0000256" key="7">
    <source>
        <dbReference type="ARBA" id="ARBA00022801"/>
    </source>
</evidence>
<dbReference type="GO" id="GO:0003723">
    <property type="term" value="F:RNA binding"/>
    <property type="evidence" value="ECO:0007669"/>
    <property type="project" value="TreeGrafter"/>
</dbReference>
<keyword evidence="10" id="KW-0804">Transcription</keyword>
<dbReference type="FunFam" id="3.40.50.12390:FF:000003">
    <property type="entry name" value="5'-3' exoribonuclease"/>
    <property type="match status" value="1"/>
</dbReference>
<dbReference type="PIRSF" id="PIRSF037239">
    <property type="entry name" value="Exonuclease_Xrn2"/>
    <property type="match status" value="1"/>
</dbReference>
<dbReference type="EMBL" id="OOIL02004693">
    <property type="protein sequence ID" value="VFQ92814.1"/>
    <property type="molecule type" value="Genomic_DNA"/>
</dbReference>
<keyword evidence="11" id="KW-0539">Nucleus</keyword>
<dbReference type="Pfam" id="PF03159">
    <property type="entry name" value="XRN_N"/>
    <property type="match status" value="1"/>
</dbReference>
<dbReference type="FunFam" id="3.40.50.12390:FF:000005">
    <property type="entry name" value="5'-3' exoribonuclease 2"/>
    <property type="match status" value="1"/>
</dbReference>
<feature type="region of interest" description="Disordered" evidence="14">
    <location>
        <begin position="395"/>
        <end position="414"/>
    </location>
</feature>
<keyword evidence="7 13" id="KW-0378">Hydrolase</keyword>